<dbReference type="KEGG" id="cle:Clole_2228"/>
<dbReference type="RefSeq" id="WP_013657232.1">
    <property type="nucleotide sequence ID" value="NC_015275.1"/>
</dbReference>
<sequence>MPLLIFWGPLVALFFLSTIAPKLLGINLPEECKKIDEKSQKVIEGYGIYSGASVVEYRSFIIAENHVGQTWNGALIWGSIVVLFFS</sequence>
<dbReference type="EMBL" id="CP002582">
    <property type="protein sequence ID" value="ADZ83938.1"/>
    <property type="molecule type" value="Genomic_DNA"/>
</dbReference>
<organism evidence="1 2">
    <name type="scientific">Cellulosilyticum lentocellum (strain ATCC 49066 / DSM 5427 / NCIMB 11756 / RHM5)</name>
    <name type="common">Clostridium lentocellum</name>
    <dbReference type="NCBI Taxonomy" id="642492"/>
    <lineage>
        <taxon>Bacteria</taxon>
        <taxon>Bacillati</taxon>
        <taxon>Bacillota</taxon>
        <taxon>Clostridia</taxon>
        <taxon>Lachnospirales</taxon>
        <taxon>Cellulosilyticaceae</taxon>
        <taxon>Cellulosilyticum</taxon>
    </lineage>
</organism>
<name>F2JRL7_CELLD</name>
<evidence type="ECO:0000313" key="2">
    <source>
        <dbReference type="Proteomes" id="UP000008467"/>
    </source>
</evidence>
<reference evidence="1 2" key="1">
    <citation type="journal article" date="2011" name="J. Bacteriol.">
        <title>Complete genome sequence of the cellulose-degrading bacterium Cellulosilyticum lentocellum.</title>
        <authorList>
            <consortium name="US DOE Joint Genome Institute"/>
            <person name="Miller D.A."/>
            <person name="Suen G."/>
            <person name="Bruce D."/>
            <person name="Copeland A."/>
            <person name="Cheng J.F."/>
            <person name="Detter C."/>
            <person name="Goodwin L.A."/>
            <person name="Han C.S."/>
            <person name="Hauser L.J."/>
            <person name="Land M.L."/>
            <person name="Lapidus A."/>
            <person name="Lucas S."/>
            <person name="Meincke L."/>
            <person name="Pitluck S."/>
            <person name="Tapia R."/>
            <person name="Teshima H."/>
            <person name="Woyke T."/>
            <person name="Fox B.G."/>
            <person name="Angert E.R."/>
            <person name="Currie C.R."/>
        </authorList>
    </citation>
    <scope>NUCLEOTIDE SEQUENCE [LARGE SCALE GENOMIC DNA]</scope>
    <source>
        <strain evidence="2">ATCC 49066 / DSM 5427 / NCIMB 11756 / RHM5</strain>
    </source>
</reference>
<dbReference type="Proteomes" id="UP000008467">
    <property type="component" value="Chromosome"/>
</dbReference>
<dbReference type="HOGENOM" id="CLU_2492182_0_0_9"/>
<dbReference type="AlphaFoldDB" id="F2JRL7"/>
<evidence type="ECO:0000313" key="1">
    <source>
        <dbReference type="EMBL" id="ADZ83938.1"/>
    </source>
</evidence>
<keyword evidence="2" id="KW-1185">Reference proteome</keyword>
<accession>F2JRL7</accession>
<proteinExistence type="predicted"/>
<gene>
    <name evidence="1" type="ordered locus">Clole_2228</name>
</gene>
<dbReference type="STRING" id="642492.Clole_2228"/>
<protein>
    <submittedName>
        <fullName evidence="1">Uncharacterized protein</fullName>
    </submittedName>
</protein>